<protein>
    <recommendedName>
        <fullName evidence="3">G-D-S-L family lipolytic protein</fullName>
    </recommendedName>
</protein>
<proteinExistence type="predicted"/>
<evidence type="ECO:0008006" key="3">
    <source>
        <dbReference type="Google" id="ProtNLM"/>
    </source>
</evidence>
<dbReference type="SUPFAM" id="SSF52266">
    <property type="entry name" value="SGNH hydrolase"/>
    <property type="match status" value="2"/>
</dbReference>
<dbReference type="GO" id="GO:0016788">
    <property type="term" value="F:hydrolase activity, acting on ester bonds"/>
    <property type="evidence" value="ECO:0007669"/>
    <property type="project" value="UniProtKB-ARBA"/>
</dbReference>
<dbReference type="EMBL" id="CP013690">
    <property type="protein sequence ID" value="ALU26166.1"/>
    <property type="molecule type" value="Genomic_DNA"/>
</dbReference>
<sequence>MKKRYLLLLPAIALLASCEPSIKDEIDGGTYYAGEADFSSYVAVGNSLTAGFMDGTVFKSGQKNSFPNILATQFKIVGGGEFTQPSFEDDMNDVGGLLFAGQANPGFPTRMIVNMMPGADGQAIGPQNIDRAVTIEATKQQKKAYHNAGVPGAKTFHLIAPGYGNPSGLLTTPATANPYFVRTATADNATVLGDAMSLKPTFFTNWIGANDVLAYATSGGEGVDQNKAGGTNPAMYGSNDITHAGVFKQVYEQITNTLTSEGAKGIVATIPDVTAIPFFTTVPYNPLSPKLIGEGNIDQLNSLIGLLKQILAKGGQGDRLQLISKTSANPLLIQDKTLADMSALLEGGLTQVVGAGLFPVKLTPEQIKFIAMSYGQARHATAKDLMLLTSKAQIGASLPQSTGNPTMDAMLKKGVSFPISDSFVLNPTEQANIKDATVQFNSIIKATATSKGLAVADMNDILNKAVSGLRVEDGQIYTANYFQGMGNLNTVMFSLDGVHLNGRGYAFIASEILRSINKHYKASIPLVNPAVYPGPTLMVGNK</sequence>
<evidence type="ECO:0000313" key="2">
    <source>
        <dbReference type="Proteomes" id="UP000069030"/>
    </source>
</evidence>
<reference evidence="1 2" key="1">
    <citation type="journal article" date="2016" name="J. Zhejiang Univ. Sci. B">
        <title>Antibiotic resistance mechanisms of Myroides sp.</title>
        <authorList>
            <person name="Hu S."/>
            <person name="Yuan S."/>
            <person name="Qu H."/>
            <person name="Jiang T."/>
            <person name="Zhou Y."/>
            <person name="Wang M."/>
            <person name="Ming D."/>
        </authorList>
    </citation>
    <scope>NUCLEOTIDE SEQUENCE [LARGE SCALE GENOMIC DNA]</scope>
    <source>
        <strain evidence="1 2">PR63039</strain>
    </source>
</reference>
<organism evidence="1 2">
    <name type="scientific">Myroides odoratimimus</name>
    <dbReference type="NCBI Taxonomy" id="76832"/>
    <lineage>
        <taxon>Bacteria</taxon>
        <taxon>Pseudomonadati</taxon>
        <taxon>Bacteroidota</taxon>
        <taxon>Flavobacteriia</taxon>
        <taxon>Flavobacteriales</taxon>
        <taxon>Flavobacteriaceae</taxon>
        <taxon>Myroides</taxon>
    </lineage>
</organism>
<gene>
    <name evidence="1" type="ORF">AS202_08385</name>
</gene>
<dbReference type="InterPro" id="IPR036514">
    <property type="entry name" value="SGNH_hydro_sf"/>
</dbReference>
<dbReference type="RefSeq" id="WP_058699278.1">
    <property type="nucleotide sequence ID" value="NZ_CP013690.1"/>
</dbReference>
<name>A0AAI8G4X4_9FLAO</name>
<accession>A0AAI8G4X4</accession>
<dbReference type="KEGG" id="mod:AS202_08385"/>
<evidence type="ECO:0000313" key="1">
    <source>
        <dbReference type="EMBL" id="ALU26166.1"/>
    </source>
</evidence>
<dbReference type="Gene3D" id="3.40.50.1110">
    <property type="entry name" value="SGNH hydrolase"/>
    <property type="match status" value="2"/>
</dbReference>
<dbReference type="PROSITE" id="PS51257">
    <property type="entry name" value="PROKAR_LIPOPROTEIN"/>
    <property type="match status" value="1"/>
</dbReference>
<dbReference type="Proteomes" id="UP000069030">
    <property type="component" value="Chromosome"/>
</dbReference>
<dbReference type="AlphaFoldDB" id="A0AAI8G4X4"/>